<dbReference type="InterPro" id="IPR002659">
    <property type="entry name" value="Glyco_trans_31"/>
</dbReference>
<organism evidence="11 12">
    <name type="scientific">Thelohanellus kitauei</name>
    <name type="common">Myxosporean</name>
    <dbReference type="NCBI Taxonomy" id="669202"/>
    <lineage>
        <taxon>Eukaryota</taxon>
        <taxon>Metazoa</taxon>
        <taxon>Cnidaria</taxon>
        <taxon>Myxozoa</taxon>
        <taxon>Myxosporea</taxon>
        <taxon>Bivalvulida</taxon>
        <taxon>Platysporina</taxon>
        <taxon>Myxobolidae</taxon>
        <taxon>Thelohanellus</taxon>
    </lineage>
</organism>
<evidence type="ECO:0000256" key="2">
    <source>
        <dbReference type="ARBA" id="ARBA00008661"/>
    </source>
</evidence>
<evidence type="ECO:0000256" key="10">
    <source>
        <dbReference type="RuleBase" id="RU363063"/>
    </source>
</evidence>
<keyword evidence="12" id="KW-1185">Reference proteome</keyword>
<dbReference type="OrthoDB" id="10071348at2759"/>
<evidence type="ECO:0000313" key="11">
    <source>
        <dbReference type="EMBL" id="KII64985.1"/>
    </source>
</evidence>
<dbReference type="GO" id="GO:0016758">
    <property type="term" value="F:hexosyltransferase activity"/>
    <property type="evidence" value="ECO:0007669"/>
    <property type="project" value="InterPro"/>
</dbReference>
<evidence type="ECO:0000256" key="3">
    <source>
        <dbReference type="ARBA" id="ARBA00022676"/>
    </source>
</evidence>
<dbReference type="GO" id="GO:0000139">
    <property type="term" value="C:Golgi membrane"/>
    <property type="evidence" value="ECO:0007669"/>
    <property type="project" value="UniProtKB-SubCell"/>
</dbReference>
<evidence type="ECO:0000313" key="12">
    <source>
        <dbReference type="Proteomes" id="UP000031668"/>
    </source>
</evidence>
<keyword evidence="9" id="KW-0472">Membrane</keyword>
<evidence type="ECO:0000256" key="9">
    <source>
        <dbReference type="ARBA" id="ARBA00023136"/>
    </source>
</evidence>
<comment type="subcellular location">
    <subcellularLocation>
        <location evidence="1 10">Golgi apparatus membrane</location>
        <topology evidence="1 10">Single-pass type II membrane protein</topology>
    </subcellularLocation>
</comment>
<dbReference type="EMBL" id="JWZT01004047">
    <property type="protein sequence ID" value="KII64985.1"/>
    <property type="molecule type" value="Genomic_DNA"/>
</dbReference>
<dbReference type="GO" id="GO:0006493">
    <property type="term" value="P:protein O-linked glycosylation"/>
    <property type="evidence" value="ECO:0007669"/>
    <property type="project" value="TreeGrafter"/>
</dbReference>
<comment type="caution">
    <text evidence="11">The sequence shown here is derived from an EMBL/GenBank/DDBJ whole genome shotgun (WGS) entry which is preliminary data.</text>
</comment>
<name>A0A0C2MKR5_THEKT</name>
<keyword evidence="6" id="KW-0735">Signal-anchor</keyword>
<evidence type="ECO:0000256" key="1">
    <source>
        <dbReference type="ARBA" id="ARBA00004323"/>
    </source>
</evidence>
<keyword evidence="8 10" id="KW-0333">Golgi apparatus</keyword>
<evidence type="ECO:0000256" key="7">
    <source>
        <dbReference type="ARBA" id="ARBA00022989"/>
    </source>
</evidence>
<keyword evidence="5" id="KW-0812">Transmembrane</keyword>
<dbReference type="Proteomes" id="UP000031668">
    <property type="component" value="Unassembled WGS sequence"/>
</dbReference>
<keyword evidence="3 10" id="KW-0328">Glycosyltransferase</keyword>
<comment type="similarity">
    <text evidence="2 10">Belongs to the glycosyltransferase 31 family.</text>
</comment>
<dbReference type="PANTHER" id="PTHR11214:SF3">
    <property type="entry name" value="BETA-1,3-GALACTOSYLTRANSFERASE 6"/>
    <property type="match status" value="1"/>
</dbReference>
<dbReference type="AlphaFoldDB" id="A0A0C2MKR5"/>
<accession>A0A0C2MKR5</accession>
<reference evidence="11 12" key="1">
    <citation type="journal article" date="2014" name="Genome Biol. Evol.">
        <title>The genome of the myxosporean Thelohanellus kitauei shows adaptations to nutrient acquisition within its fish host.</title>
        <authorList>
            <person name="Yang Y."/>
            <person name="Xiong J."/>
            <person name="Zhou Z."/>
            <person name="Huo F."/>
            <person name="Miao W."/>
            <person name="Ran C."/>
            <person name="Liu Y."/>
            <person name="Zhang J."/>
            <person name="Feng J."/>
            <person name="Wang M."/>
            <person name="Wang M."/>
            <person name="Wang L."/>
            <person name="Yao B."/>
        </authorList>
    </citation>
    <scope>NUCLEOTIDE SEQUENCE [LARGE SCALE GENOMIC DNA]</scope>
    <source>
        <strain evidence="11">Wuqing</strain>
    </source>
</reference>
<keyword evidence="7" id="KW-1133">Transmembrane helix</keyword>
<sequence length="307" mass="36244">MSIRMLNHDEYNFYDLDYFPSFITISKLFRAGPFPLNDSMINLMMLHVKNVFDHNCHDTTELVIFAISGPEDFYLRQSIRDTFGKNSQRSHGLNDSKSAKDHCTLFSVGYTSDFQLNQRLDWETYTMGDIIRVPLIESYRELAHKIILTLFLFNKINGSFQYILKIDDDVFVRIHKLMPYIRSLTESQVFIGHVAKGYKRFKDPKHKWYVSDLDYPGDVYKPYVLGFSELFRRNIIEILAAQHYKTRLIPMEDIHISYLVTKLGYNLTNEPRFHYCINHKHCLNRFVVDIGKNVERRNKIIGSILSE</sequence>
<dbReference type="Pfam" id="PF01762">
    <property type="entry name" value="Galactosyl_T"/>
    <property type="match status" value="1"/>
</dbReference>
<evidence type="ECO:0000256" key="6">
    <source>
        <dbReference type="ARBA" id="ARBA00022968"/>
    </source>
</evidence>
<evidence type="ECO:0000256" key="4">
    <source>
        <dbReference type="ARBA" id="ARBA00022679"/>
    </source>
</evidence>
<dbReference type="Gene3D" id="3.90.550.50">
    <property type="match status" value="1"/>
</dbReference>
<dbReference type="EC" id="2.4.1.-" evidence="10"/>
<dbReference type="PANTHER" id="PTHR11214">
    <property type="entry name" value="BETA-1,3-N-ACETYLGLUCOSAMINYLTRANSFERASE"/>
    <property type="match status" value="1"/>
</dbReference>
<protein>
    <recommendedName>
        <fullName evidence="10">Hexosyltransferase</fullName>
        <ecNumber evidence="10">2.4.1.-</ecNumber>
    </recommendedName>
</protein>
<proteinExistence type="inferred from homology"/>
<evidence type="ECO:0000256" key="8">
    <source>
        <dbReference type="ARBA" id="ARBA00023034"/>
    </source>
</evidence>
<gene>
    <name evidence="11" type="ORF">RF11_05961</name>
</gene>
<dbReference type="OMA" id="FRYEHER"/>
<evidence type="ECO:0000256" key="5">
    <source>
        <dbReference type="ARBA" id="ARBA00022692"/>
    </source>
</evidence>
<keyword evidence="4 11" id="KW-0808">Transferase</keyword>